<dbReference type="Gene3D" id="3.40.190.10">
    <property type="entry name" value="Periplasmic binding protein-like II"/>
    <property type="match status" value="1"/>
</dbReference>
<reference evidence="3" key="1">
    <citation type="journal article" date="2019" name="Int. J. Syst. Evol. Microbiol.">
        <title>The Global Catalogue of Microorganisms (GCM) 10K type strain sequencing project: providing services to taxonomists for standard genome sequencing and annotation.</title>
        <authorList>
            <consortium name="The Broad Institute Genomics Platform"/>
            <consortium name="The Broad Institute Genome Sequencing Center for Infectious Disease"/>
            <person name="Wu L."/>
            <person name="Ma J."/>
        </authorList>
    </citation>
    <scope>NUCLEOTIDE SEQUENCE [LARGE SCALE GENOMIC DNA]</scope>
    <source>
        <strain evidence="3">JCM 30846</strain>
    </source>
</reference>
<feature type="chain" id="PRO_5046775228" evidence="1">
    <location>
        <begin position="27"/>
        <end position="450"/>
    </location>
</feature>
<dbReference type="PANTHER" id="PTHR43649">
    <property type="entry name" value="ARABINOSE-BINDING PROTEIN-RELATED"/>
    <property type="match status" value="1"/>
</dbReference>
<dbReference type="Pfam" id="PF01547">
    <property type="entry name" value="SBP_bac_1"/>
    <property type="match status" value="1"/>
</dbReference>
<dbReference type="SUPFAM" id="SSF53850">
    <property type="entry name" value="Periplasmic binding protein-like II"/>
    <property type="match status" value="1"/>
</dbReference>
<dbReference type="PROSITE" id="PS51257">
    <property type="entry name" value="PROKAR_LIPOPROTEIN"/>
    <property type="match status" value="1"/>
</dbReference>
<comment type="caution">
    <text evidence="2">The sequence shown here is derived from an EMBL/GenBank/DDBJ whole genome shotgun (WGS) entry which is preliminary data.</text>
</comment>
<organism evidence="2 3">
    <name type="scientific">Streptomyces tremellae</name>
    <dbReference type="NCBI Taxonomy" id="1124239"/>
    <lineage>
        <taxon>Bacteria</taxon>
        <taxon>Bacillati</taxon>
        <taxon>Actinomycetota</taxon>
        <taxon>Actinomycetes</taxon>
        <taxon>Kitasatosporales</taxon>
        <taxon>Streptomycetaceae</taxon>
        <taxon>Streptomyces</taxon>
    </lineage>
</organism>
<sequence>MFTRRTASRRRTLRHGALATALTALAALTLGGCGGVGSDLRGSLGLGRGGDDHTLTVWQFETKGSAAYDGFRTAVRVFERDHPGIRVEVVTQGFDSIRRNAKMLLTGDDVPDVMEINKGSSDGGQLAAQGLLTDLTPQVRARGWDDVVTGSMQNLARYDKDGIAGSGRWFGVPTSGQQFTFFYNKDLFAKAGVPVPRDTASLMSALRAFTAKGQVPISSNAGEFGLLQLWYQFVVAHADRAQVDNYLFLRGRTDFTKPPWSTAGRELVRWLRAGYLGTKLGGLTQNQMETAFLAGKYPLMADNSPVFSTVGQSADFDWGTFAFPGAQLTEGLTGQLLSVPARARHKDLAYDFITDVLAKPAQDTVGREGGLPLRSDPAVITDPRTRRFTAQFDALKKRDAFAYFPDYPVTGLLEFLESELQGLASGNVSASRFDHDLQAFYDDGRARLGR</sequence>
<keyword evidence="1" id="KW-0732">Signal</keyword>
<accession>A0ABP7FXE6</accession>
<evidence type="ECO:0000313" key="3">
    <source>
        <dbReference type="Proteomes" id="UP001499884"/>
    </source>
</evidence>
<dbReference type="PANTHER" id="PTHR43649:SF12">
    <property type="entry name" value="DIACETYLCHITOBIOSE BINDING PROTEIN DASA"/>
    <property type="match status" value="1"/>
</dbReference>
<evidence type="ECO:0000313" key="2">
    <source>
        <dbReference type="EMBL" id="GAA3749097.1"/>
    </source>
</evidence>
<keyword evidence="3" id="KW-1185">Reference proteome</keyword>
<gene>
    <name evidence="2" type="ORF">GCM10023082_51520</name>
</gene>
<protein>
    <submittedName>
        <fullName evidence="2">Extracellular solute-binding protein</fullName>
    </submittedName>
</protein>
<dbReference type="Proteomes" id="UP001499884">
    <property type="component" value="Unassembled WGS sequence"/>
</dbReference>
<dbReference type="InterPro" id="IPR050490">
    <property type="entry name" value="Bact_solute-bd_prot1"/>
</dbReference>
<name>A0ABP7FXE6_9ACTN</name>
<feature type="signal peptide" evidence="1">
    <location>
        <begin position="1"/>
        <end position="26"/>
    </location>
</feature>
<proteinExistence type="predicted"/>
<dbReference type="EMBL" id="BAABEP010000048">
    <property type="protein sequence ID" value="GAA3749097.1"/>
    <property type="molecule type" value="Genomic_DNA"/>
</dbReference>
<dbReference type="InterPro" id="IPR006059">
    <property type="entry name" value="SBP"/>
</dbReference>
<dbReference type="RefSeq" id="WP_345652157.1">
    <property type="nucleotide sequence ID" value="NZ_BAABEP010000048.1"/>
</dbReference>
<evidence type="ECO:0000256" key="1">
    <source>
        <dbReference type="SAM" id="SignalP"/>
    </source>
</evidence>